<organism evidence="1 2">
    <name type="scientific">Niallia oryzisoli</name>
    <dbReference type="NCBI Taxonomy" id="1737571"/>
    <lineage>
        <taxon>Bacteria</taxon>
        <taxon>Bacillati</taxon>
        <taxon>Bacillota</taxon>
        <taxon>Bacilli</taxon>
        <taxon>Bacillales</taxon>
        <taxon>Bacillaceae</taxon>
        <taxon>Niallia</taxon>
    </lineage>
</organism>
<accession>A0ABZ2CGG1</accession>
<dbReference type="InterPro" id="IPR036249">
    <property type="entry name" value="Thioredoxin-like_sf"/>
</dbReference>
<dbReference type="RefSeq" id="WP_338449138.1">
    <property type="nucleotide sequence ID" value="NZ_CP137640.1"/>
</dbReference>
<dbReference type="NCBIfam" id="TIGR04019">
    <property type="entry name" value="B_thiol_YtxJ"/>
    <property type="match status" value="1"/>
</dbReference>
<dbReference type="Pfam" id="PF11009">
    <property type="entry name" value="BrxC"/>
    <property type="match status" value="1"/>
</dbReference>
<proteinExistence type="predicted"/>
<gene>
    <name evidence="1" type="primary">ytxJ</name>
    <name evidence="1" type="ORF">R4Z09_23440</name>
</gene>
<dbReference type="Gene3D" id="3.40.30.10">
    <property type="entry name" value="Glutaredoxin"/>
    <property type="match status" value="1"/>
</dbReference>
<protein>
    <submittedName>
        <fullName evidence="1">Bacillithiol system redox-active protein YtxJ</fullName>
    </submittedName>
</protein>
<evidence type="ECO:0000313" key="1">
    <source>
        <dbReference type="EMBL" id="WVX80209.1"/>
    </source>
</evidence>
<name>A0ABZ2CGG1_9BACI</name>
<dbReference type="EMBL" id="CP137640">
    <property type="protein sequence ID" value="WVX80209.1"/>
    <property type="molecule type" value="Genomic_DNA"/>
</dbReference>
<sequence>MIKLSSIEEFNHALEKEEALFVLKHSITCPISQAAYDEYETFTTEQQAVPTYFLTVQEARPLSNYIAETFQIKHESPQAILFTKSKAVWNASHRNINQKSLADSLEHTK</sequence>
<keyword evidence="2" id="KW-1185">Reference proteome</keyword>
<evidence type="ECO:0000313" key="2">
    <source>
        <dbReference type="Proteomes" id="UP001357223"/>
    </source>
</evidence>
<dbReference type="InterPro" id="IPR022551">
    <property type="entry name" value="BrxC"/>
</dbReference>
<dbReference type="Proteomes" id="UP001357223">
    <property type="component" value="Chromosome"/>
</dbReference>
<reference evidence="1 2" key="1">
    <citation type="submission" date="2023-10" db="EMBL/GenBank/DDBJ databases">
        <title>Niallia locisalis sp.nov. isolated from a salt pond sample.</title>
        <authorList>
            <person name="Li X.-J."/>
            <person name="Dong L."/>
        </authorList>
    </citation>
    <scope>NUCLEOTIDE SEQUENCE [LARGE SCALE GENOMIC DNA]</scope>
    <source>
        <strain evidence="1 2">DSM 29761</strain>
    </source>
</reference>
<dbReference type="SUPFAM" id="SSF52833">
    <property type="entry name" value="Thioredoxin-like"/>
    <property type="match status" value="1"/>
</dbReference>